<protein>
    <recommendedName>
        <fullName evidence="3">Cytochrome c domain-containing protein</fullName>
    </recommendedName>
</protein>
<dbReference type="EMBL" id="JAPJDZ010000261">
    <property type="protein sequence ID" value="MDP5138717.1"/>
    <property type="molecule type" value="Genomic_DNA"/>
</dbReference>
<name>A0ABT9I5P8_9GAMM</name>
<gene>
    <name evidence="1" type="ORF">ORJ04_22475</name>
</gene>
<feature type="non-terminal residue" evidence="1">
    <location>
        <position position="1"/>
    </location>
</feature>
<keyword evidence="2" id="KW-1185">Reference proteome</keyword>
<sequence length="514" mass="55978">LVSGQLQAVNKISGKLISNPAMTCPDMFSWKLFADVITDKFWSNWADERQNWPAEPYPLCLAGQKPGASVNCCLPGDKNNSAEHCPVFPGEQFKSQLTALAKAKPDKAVDHAKSSELKRHTRLPFHSQLNPLTKVNTAAMLKAQSASTEPANCEAVTVNGQTKNMVPAISKAFKPADPQSIGRVIRQTNAELTVRNQVFHNYLFNNNLYNANGALDVFFANQANMQQDAPYRKNNQSAHDGQPASLVRIDLPSDAVMIKSNWLHKDLAAQLGMDTDANAYASKYLATQINLNALGLSEDPTASCNLEGVHYLVAFHISSKDIPNWVWTTFEHIALPGRCDVTGCNDAYGYSSADARPANTADNYVVPNQQSDNLNQSSIVLHHDAGYPIETIRPEWQKLLSAMNIGTKTSTNAFEPAAANKAWLNYRLKGSQVEYVNAIGQPTFLGNSVTEAGFMDGSSCIGCHSRAGVAALGTKPGDKLDPASSFKHFLALSVFETSLSDFGYFRSHNGIPNP</sequence>
<accession>A0ABT9I5P8</accession>
<proteinExistence type="predicted"/>
<evidence type="ECO:0000313" key="1">
    <source>
        <dbReference type="EMBL" id="MDP5138717.1"/>
    </source>
</evidence>
<comment type="caution">
    <text evidence="1">The sequence shown here is derived from an EMBL/GenBank/DDBJ whole genome shotgun (WGS) entry which is preliminary data.</text>
</comment>
<reference evidence="1 2" key="1">
    <citation type="submission" date="2022-11" db="EMBL/GenBank/DDBJ databases">
        <title>Viruses from the air-sea interface of a natural surface slick.</title>
        <authorList>
            <person name="Rahlff J."/>
            <person name="Holmfeldt K."/>
        </authorList>
    </citation>
    <scope>NUCLEOTIDE SEQUENCE [LARGE SCALE GENOMIC DNA]</scope>
    <source>
        <strain evidence="1 2">SMS4</strain>
    </source>
</reference>
<feature type="non-terminal residue" evidence="1">
    <location>
        <position position="514"/>
    </location>
</feature>
<dbReference type="Proteomes" id="UP001231109">
    <property type="component" value="Unassembled WGS sequence"/>
</dbReference>
<dbReference type="RefSeq" id="WP_305977819.1">
    <property type="nucleotide sequence ID" value="NZ_JAPJDZ010000261.1"/>
</dbReference>
<evidence type="ECO:0008006" key="3">
    <source>
        <dbReference type="Google" id="ProtNLM"/>
    </source>
</evidence>
<organism evidence="1 2">
    <name type="scientific">Rheinheimera baltica</name>
    <dbReference type="NCBI Taxonomy" id="67576"/>
    <lineage>
        <taxon>Bacteria</taxon>
        <taxon>Pseudomonadati</taxon>
        <taxon>Pseudomonadota</taxon>
        <taxon>Gammaproteobacteria</taxon>
        <taxon>Chromatiales</taxon>
        <taxon>Chromatiaceae</taxon>
        <taxon>Rheinheimera</taxon>
    </lineage>
</organism>
<evidence type="ECO:0000313" key="2">
    <source>
        <dbReference type="Proteomes" id="UP001231109"/>
    </source>
</evidence>